<feature type="domain" description="PLD phosphodiesterase" evidence="10">
    <location>
        <begin position="411"/>
        <end position="438"/>
    </location>
</feature>
<dbReference type="CDD" id="cd09105">
    <property type="entry name" value="PLDc_vPLD1_2_like_2"/>
    <property type="match status" value="1"/>
</dbReference>
<dbReference type="InterPro" id="IPR025202">
    <property type="entry name" value="PLD-like_dom"/>
</dbReference>
<dbReference type="Proteomes" id="UP001265259">
    <property type="component" value="Unassembled WGS sequence"/>
</dbReference>
<gene>
    <name evidence="11" type="ORF">RM543_07515</name>
</gene>
<keyword evidence="12" id="KW-1185">Reference proteome</keyword>
<organism evidence="11 12">
    <name type="scientific">Tropicimonas omnivorans</name>
    <dbReference type="NCBI Taxonomy" id="3075590"/>
    <lineage>
        <taxon>Bacteria</taxon>
        <taxon>Pseudomonadati</taxon>
        <taxon>Pseudomonadota</taxon>
        <taxon>Alphaproteobacteria</taxon>
        <taxon>Rhodobacterales</taxon>
        <taxon>Roseobacteraceae</taxon>
        <taxon>Tropicimonas</taxon>
    </lineage>
</organism>
<protein>
    <recommendedName>
        <fullName evidence="4">Phospholipase D</fullName>
    </recommendedName>
    <alternativeName>
        <fullName evidence="9">Choline phosphatase</fullName>
    </alternativeName>
</protein>
<dbReference type="InterPro" id="IPR001736">
    <property type="entry name" value="PLipase_D/transphosphatidylase"/>
</dbReference>
<dbReference type="SUPFAM" id="SSF56024">
    <property type="entry name" value="Phospholipase D/nuclease"/>
    <property type="match status" value="2"/>
</dbReference>
<evidence type="ECO:0000259" key="10">
    <source>
        <dbReference type="PROSITE" id="PS50035"/>
    </source>
</evidence>
<keyword evidence="6" id="KW-0677">Repeat</keyword>
<evidence type="ECO:0000256" key="3">
    <source>
        <dbReference type="ARBA" id="ARBA00004613"/>
    </source>
</evidence>
<evidence type="ECO:0000256" key="1">
    <source>
        <dbReference type="ARBA" id="ARBA00000798"/>
    </source>
</evidence>
<accession>A0ABU3DH78</accession>
<dbReference type="Pfam" id="PF13091">
    <property type="entry name" value="PLDc_2"/>
    <property type="match status" value="1"/>
</dbReference>
<evidence type="ECO:0000256" key="6">
    <source>
        <dbReference type="ARBA" id="ARBA00022737"/>
    </source>
</evidence>
<dbReference type="RefSeq" id="WP_311690273.1">
    <property type="nucleotide sequence ID" value="NZ_JAVRHL010000002.1"/>
</dbReference>
<dbReference type="PROSITE" id="PS50035">
    <property type="entry name" value="PLD"/>
    <property type="match status" value="2"/>
</dbReference>
<evidence type="ECO:0000256" key="2">
    <source>
        <dbReference type="ARBA" id="ARBA00003145"/>
    </source>
</evidence>
<reference evidence="11 12" key="1">
    <citation type="submission" date="2023-09" db="EMBL/GenBank/DDBJ databases">
        <authorList>
            <person name="Rey-Velasco X."/>
        </authorList>
    </citation>
    <scope>NUCLEOTIDE SEQUENCE [LARGE SCALE GENOMIC DNA]</scope>
    <source>
        <strain evidence="11 12">F158</strain>
    </source>
</reference>
<comment type="catalytic activity">
    <reaction evidence="1">
        <text>a 1,2-diacyl-sn-glycero-3-phosphocholine + H2O = a 1,2-diacyl-sn-glycero-3-phosphate + choline + H(+)</text>
        <dbReference type="Rhea" id="RHEA:14445"/>
        <dbReference type="ChEBI" id="CHEBI:15354"/>
        <dbReference type="ChEBI" id="CHEBI:15377"/>
        <dbReference type="ChEBI" id="CHEBI:15378"/>
        <dbReference type="ChEBI" id="CHEBI:57643"/>
        <dbReference type="ChEBI" id="CHEBI:58608"/>
        <dbReference type="EC" id="3.1.4.4"/>
    </reaction>
</comment>
<dbReference type="InterPro" id="IPR015679">
    <property type="entry name" value="PLipase_D_fam"/>
</dbReference>
<keyword evidence="8" id="KW-0443">Lipid metabolism</keyword>
<evidence type="ECO:0000256" key="9">
    <source>
        <dbReference type="ARBA" id="ARBA00029594"/>
    </source>
</evidence>
<keyword evidence="7" id="KW-0378">Hydrolase</keyword>
<feature type="domain" description="PLD phosphodiesterase" evidence="10">
    <location>
        <begin position="200"/>
        <end position="227"/>
    </location>
</feature>
<dbReference type="SMART" id="SM00155">
    <property type="entry name" value="PLDc"/>
    <property type="match status" value="2"/>
</dbReference>
<comment type="function">
    <text evidence="2">Could be a virulence factor.</text>
</comment>
<evidence type="ECO:0000313" key="12">
    <source>
        <dbReference type="Proteomes" id="UP001265259"/>
    </source>
</evidence>
<comment type="subcellular location">
    <subcellularLocation>
        <location evidence="3">Secreted</location>
    </subcellularLocation>
</comment>
<dbReference type="Gene3D" id="3.30.870.10">
    <property type="entry name" value="Endonuclease Chain A"/>
    <property type="match status" value="2"/>
</dbReference>
<evidence type="ECO:0000256" key="7">
    <source>
        <dbReference type="ARBA" id="ARBA00022801"/>
    </source>
</evidence>
<keyword evidence="5" id="KW-0964">Secreted</keyword>
<proteinExistence type="predicted"/>
<dbReference type="PANTHER" id="PTHR18896">
    <property type="entry name" value="PHOSPHOLIPASE D"/>
    <property type="match status" value="1"/>
</dbReference>
<dbReference type="EMBL" id="JAVRHL010000002">
    <property type="protein sequence ID" value="MDT0682527.1"/>
    <property type="molecule type" value="Genomic_DNA"/>
</dbReference>
<name>A0ABU3DH78_9RHOB</name>
<evidence type="ECO:0000256" key="5">
    <source>
        <dbReference type="ARBA" id="ARBA00022525"/>
    </source>
</evidence>
<evidence type="ECO:0000256" key="4">
    <source>
        <dbReference type="ARBA" id="ARBA00018392"/>
    </source>
</evidence>
<evidence type="ECO:0000256" key="8">
    <source>
        <dbReference type="ARBA" id="ARBA00023098"/>
    </source>
</evidence>
<evidence type="ECO:0000313" key="11">
    <source>
        <dbReference type="EMBL" id="MDT0682527.1"/>
    </source>
</evidence>
<sequence>MTETALQTRATAVEGAPGDPRRPFELLITAEEAYPVLERCFLEAKEEIRAGFRIFDTTTFLRAPECIQIGETWRDLIVHTLNRGVRITFVISDFDCVARPNLHRLTWRSIRHLHEIGARSDRPDLLTATAALHAAQVGLLPRTIFAPKVLSALKEICRELNEMEPEDRERRLTDMPGIRARTTLDKTGNLRPKAWPPSITPATHHQKIAAFDRKVAYIGGLDLNERRYDTLSHNRAAEATWHDVQVRIDGPVAEEVHDHIGRFQAETAGARPKATKHLLRTLSARRRVEWPRLSPRTRCKEIADRHFDEIDASHDLIYLESQFFRDRRLAYALAKAGTDRTDLALVMTLPAAPEDVAFEGANDLDARFGEALQADCVEILQDAFGDRVFFGCPAQLRSDEHGGRDTIFGAPLIYIHAKVSIFDDRTAIVSSANLNGRSMRWDTEAGVALEGNDAANAVKARCMGHWLPPGEDHTPYLSGMDAPKRWRELAEANRAAKPEDRRSFILPYTRTPAREFGRHLPGVPDEMV</sequence>
<dbReference type="PANTHER" id="PTHR18896:SF76">
    <property type="entry name" value="PHOSPHOLIPASE"/>
    <property type="match status" value="1"/>
</dbReference>
<comment type="caution">
    <text evidence="11">The sequence shown here is derived from an EMBL/GenBank/DDBJ whole genome shotgun (WGS) entry which is preliminary data.</text>
</comment>